<dbReference type="InterPro" id="IPR050905">
    <property type="entry name" value="Plant_NBS-LRR"/>
</dbReference>
<organism evidence="3 4">
    <name type="scientific">Rosa chinensis</name>
    <name type="common">China rose</name>
    <dbReference type="NCBI Taxonomy" id="74649"/>
    <lineage>
        <taxon>Eukaryota</taxon>
        <taxon>Viridiplantae</taxon>
        <taxon>Streptophyta</taxon>
        <taxon>Embryophyta</taxon>
        <taxon>Tracheophyta</taxon>
        <taxon>Spermatophyta</taxon>
        <taxon>Magnoliopsida</taxon>
        <taxon>eudicotyledons</taxon>
        <taxon>Gunneridae</taxon>
        <taxon>Pentapetalae</taxon>
        <taxon>rosids</taxon>
        <taxon>fabids</taxon>
        <taxon>Rosales</taxon>
        <taxon>Rosaceae</taxon>
        <taxon>Rosoideae</taxon>
        <taxon>Rosoideae incertae sedis</taxon>
        <taxon>Rosa</taxon>
    </lineage>
</organism>
<dbReference type="Proteomes" id="UP000238479">
    <property type="component" value="Chromosome 4"/>
</dbReference>
<dbReference type="PANTHER" id="PTHR33463:SF198">
    <property type="entry name" value="RPP4C3"/>
    <property type="match status" value="1"/>
</dbReference>
<accession>A0A2P6QS90</accession>
<evidence type="ECO:0000313" key="4">
    <source>
        <dbReference type="Proteomes" id="UP000238479"/>
    </source>
</evidence>
<dbReference type="InterPro" id="IPR057135">
    <property type="entry name" value="At4g27190-like_LRR"/>
</dbReference>
<proteinExistence type="predicted"/>
<dbReference type="Pfam" id="PF23247">
    <property type="entry name" value="LRR_RPS2"/>
    <property type="match status" value="1"/>
</dbReference>
<protein>
    <submittedName>
        <fullName evidence="3">Putative leucine-rich repeat domain, L domain-containing protein</fullName>
    </submittedName>
</protein>
<dbReference type="InterPro" id="IPR032675">
    <property type="entry name" value="LRR_dom_sf"/>
</dbReference>
<gene>
    <name evidence="3" type="ORF">RchiOBHm_Chr4g0398201</name>
</gene>
<dbReference type="SUPFAM" id="SSF52047">
    <property type="entry name" value="RNI-like"/>
    <property type="match status" value="1"/>
</dbReference>
<evidence type="ECO:0000259" key="2">
    <source>
        <dbReference type="Pfam" id="PF23247"/>
    </source>
</evidence>
<reference evidence="3 4" key="1">
    <citation type="journal article" date="2018" name="Nat. Genet.">
        <title>The Rosa genome provides new insights in the design of modern roses.</title>
        <authorList>
            <person name="Bendahmane M."/>
        </authorList>
    </citation>
    <scope>NUCLEOTIDE SEQUENCE [LARGE SCALE GENOMIC DNA]</scope>
    <source>
        <strain evidence="4">cv. Old Blush</strain>
    </source>
</reference>
<keyword evidence="1" id="KW-0611">Plant defense</keyword>
<evidence type="ECO:0000256" key="1">
    <source>
        <dbReference type="ARBA" id="ARBA00022821"/>
    </source>
</evidence>
<dbReference type="PANTHER" id="PTHR33463">
    <property type="entry name" value="NB-ARC DOMAIN-CONTAINING PROTEIN-RELATED"/>
    <property type="match status" value="1"/>
</dbReference>
<comment type="caution">
    <text evidence="3">The sequence shown here is derived from an EMBL/GenBank/DDBJ whole genome shotgun (WGS) entry which is preliminary data.</text>
</comment>
<feature type="domain" description="Disease resistance protein At4g27190-like leucine-rich repeats" evidence="2">
    <location>
        <begin position="42"/>
        <end position="145"/>
    </location>
</feature>
<dbReference type="EMBL" id="PDCK01000042">
    <property type="protein sequence ID" value="PRQ37038.1"/>
    <property type="molecule type" value="Genomic_DNA"/>
</dbReference>
<sequence>MEKLTNLGQDDEEDNLQSAPRIPNFPNLEILYVNGCDSLRNLRSSAISFNTLTTLQVSVCKGLKYLITYSMAKSLTQLTELEVVECKRLVYIVASNEDDDSLGNYEITFRRLKHMKLSSLPRMQGFCSRNCIAKFPSLKTSSMSNRLKLKIFEAHNQTLQLTDEEADTDVDYFEASLIAEDKRNSASTD</sequence>
<dbReference type="Gene3D" id="3.80.10.10">
    <property type="entry name" value="Ribonuclease Inhibitor"/>
    <property type="match status" value="1"/>
</dbReference>
<name>A0A2P6QS90_ROSCH</name>
<keyword evidence="4" id="KW-1185">Reference proteome</keyword>
<evidence type="ECO:0000313" key="3">
    <source>
        <dbReference type="EMBL" id="PRQ37038.1"/>
    </source>
</evidence>
<dbReference type="Gramene" id="PRQ37038">
    <property type="protein sequence ID" value="PRQ37038"/>
    <property type="gene ID" value="RchiOBHm_Chr4g0398201"/>
</dbReference>
<dbReference type="AlphaFoldDB" id="A0A2P6QS90"/>